<organism evidence="2 3">
    <name type="scientific">Rhizoctonia solani</name>
    <dbReference type="NCBI Taxonomy" id="456999"/>
    <lineage>
        <taxon>Eukaryota</taxon>
        <taxon>Fungi</taxon>
        <taxon>Dikarya</taxon>
        <taxon>Basidiomycota</taxon>
        <taxon>Agaricomycotina</taxon>
        <taxon>Agaricomycetes</taxon>
        <taxon>Cantharellales</taxon>
        <taxon>Ceratobasidiaceae</taxon>
        <taxon>Rhizoctonia</taxon>
    </lineage>
</organism>
<dbReference type="AlphaFoldDB" id="A0A8H3CJL4"/>
<proteinExistence type="predicted"/>
<dbReference type="Proteomes" id="UP000663853">
    <property type="component" value="Unassembled WGS sequence"/>
</dbReference>
<dbReference type="EMBL" id="CAJMXA010002548">
    <property type="protein sequence ID" value="CAE6483517.1"/>
    <property type="molecule type" value="Genomic_DNA"/>
</dbReference>
<dbReference type="InterPro" id="IPR021851">
    <property type="entry name" value="DUF3455"/>
</dbReference>
<gene>
    <name evidence="2" type="ORF">RDB_LOCUS92480</name>
</gene>
<feature type="chain" id="PRO_5034575630" description="Malate dehydrogenase" evidence="1">
    <location>
        <begin position="17"/>
        <end position="207"/>
    </location>
</feature>
<reference evidence="2" key="1">
    <citation type="submission" date="2021-01" db="EMBL/GenBank/DDBJ databases">
        <authorList>
            <person name="Kaushik A."/>
        </authorList>
    </citation>
    <scope>NUCLEOTIDE SEQUENCE</scope>
    <source>
        <strain evidence="2">AG6-10EEA</strain>
    </source>
</reference>
<evidence type="ECO:0000313" key="2">
    <source>
        <dbReference type="EMBL" id="CAE6483517.1"/>
    </source>
</evidence>
<evidence type="ECO:0008006" key="4">
    <source>
        <dbReference type="Google" id="ProtNLM"/>
    </source>
</evidence>
<dbReference type="Pfam" id="PF11937">
    <property type="entry name" value="DUF3455"/>
    <property type="match status" value="1"/>
</dbReference>
<name>A0A8H3CJL4_9AGAM</name>
<accession>A0A8H3CJL4</accession>
<sequence length="207" mass="22298">MFFAVFTTALVASALATPTQKAYGCDVSTAQLILPSSPNISIPSGVTPQYITLGVGTQNYTCSSAGTYTSAGAVANLIDMSCTYASDTDLFNNAQTYAYETLPDWQFFLSPYTYVLGKHYFIAQNGSIFPKFDFTQTGKGYTVAKKIGDIASPDGSQNVDWLELQNTSGSLAKYVFRVVTQGGQPPASCTTGQTVTVPYAAKYWFFN</sequence>
<keyword evidence="1" id="KW-0732">Signal</keyword>
<feature type="signal peptide" evidence="1">
    <location>
        <begin position="1"/>
        <end position="16"/>
    </location>
</feature>
<evidence type="ECO:0000313" key="3">
    <source>
        <dbReference type="Proteomes" id="UP000663853"/>
    </source>
</evidence>
<evidence type="ECO:0000256" key="1">
    <source>
        <dbReference type="SAM" id="SignalP"/>
    </source>
</evidence>
<protein>
    <recommendedName>
        <fullName evidence="4">Malate dehydrogenase</fullName>
    </recommendedName>
</protein>
<comment type="caution">
    <text evidence="2">The sequence shown here is derived from an EMBL/GenBank/DDBJ whole genome shotgun (WGS) entry which is preliminary data.</text>
</comment>
<dbReference type="PANTHER" id="PTHR35567">
    <property type="entry name" value="MALATE DEHYDROGENASE (AFU_ORTHOLOGUE AFUA_2G13800)"/>
    <property type="match status" value="1"/>
</dbReference>
<dbReference type="PANTHER" id="PTHR35567:SF1">
    <property type="entry name" value="CONSERVED FUNGAL PROTEIN (AFU_ORTHOLOGUE AFUA_1G14230)"/>
    <property type="match status" value="1"/>
</dbReference>